<evidence type="ECO:0000313" key="1">
    <source>
        <dbReference type="EMBL" id="CND98066.1"/>
    </source>
</evidence>
<name>A0ABM9S2M6_YEREN</name>
<accession>A0ABM9S2M6</accession>
<gene>
    <name evidence="1" type="ORF">ERS137959_02717</name>
</gene>
<dbReference type="EMBL" id="CPXJ01000032">
    <property type="protein sequence ID" value="CND98066.1"/>
    <property type="molecule type" value="Genomic_DNA"/>
</dbReference>
<dbReference type="RefSeq" id="WP_050156422.1">
    <property type="nucleotide sequence ID" value="NZ_CPXJ01000032.1"/>
</dbReference>
<proteinExistence type="predicted"/>
<comment type="caution">
    <text evidence="1">The sequence shown here is derived from an EMBL/GenBank/DDBJ whole genome shotgun (WGS) entry which is preliminary data.</text>
</comment>
<protein>
    <submittedName>
        <fullName evidence="1">Uncharacterized protein</fullName>
    </submittedName>
</protein>
<sequence>MVKLHDGDASFANTFTLQAKGIVARFKPPKGKKFVVLLLGVTDKEAIEFNAEKALNKLGFYRIEGNADA</sequence>
<dbReference type="Proteomes" id="UP000041601">
    <property type="component" value="Unassembled WGS sequence"/>
</dbReference>
<organism evidence="1 2">
    <name type="scientific">Yersinia enterocolitica</name>
    <dbReference type="NCBI Taxonomy" id="630"/>
    <lineage>
        <taxon>Bacteria</taxon>
        <taxon>Pseudomonadati</taxon>
        <taxon>Pseudomonadota</taxon>
        <taxon>Gammaproteobacteria</taxon>
        <taxon>Enterobacterales</taxon>
        <taxon>Yersiniaceae</taxon>
        <taxon>Yersinia</taxon>
    </lineage>
</organism>
<keyword evidence="2" id="KW-1185">Reference proteome</keyword>
<reference evidence="1 2" key="1">
    <citation type="submission" date="2015-03" db="EMBL/GenBank/DDBJ databases">
        <authorList>
            <consortium name="Pathogen Informatics"/>
            <person name="Murphy D."/>
        </authorList>
    </citation>
    <scope>NUCLEOTIDE SEQUENCE [LARGE SCALE GENOMIC DNA]</scope>
    <source>
        <strain evidence="1 2">IP05342</strain>
    </source>
</reference>
<evidence type="ECO:0000313" key="2">
    <source>
        <dbReference type="Proteomes" id="UP000041601"/>
    </source>
</evidence>